<proteinExistence type="predicted"/>
<evidence type="ECO:0000313" key="3">
    <source>
        <dbReference type="Proteomes" id="UP001652621"/>
    </source>
</evidence>
<gene>
    <name evidence="2" type="primary">101895347</name>
    <name evidence="4" type="synonym">LOC101895347</name>
</gene>
<reference evidence="2" key="1">
    <citation type="submission" date="2020-05" db="UniProtKB">
        <authorList>
            <consortium name="EnsemblMetazoa"/>
        </authorList>
    </citation>
    <scope>IDENTIFICATION</scope>
    <source>
        <strain evidence="2">Aabys</strain>
    </source>
</reference>
<sequence>MRYQPQRNGKLCVELQPLWDFYHQPEDSKRTWKRPVFQSPHLINHWRDIDGAQLTKITHRDLTFPNWPQSRIRPSACLPLYYCTGYRFIRLTKDFPAGFKCPPVPLSFAEATAQRVHLRRMEREAERLAKQRAKEENRLKAENKKKKGNRK</sequence>
<dbReference type="OrthoDB" id="7991987at2759"/>
<organism evidence="2">
    <name type="scientific">Musca domestica</name>
    <name type="common">House fly</name>
    <dbReference type="NCBI Taxonomy" id="7370"/>
    <lineage>
        <taxon>Eukaryota</taxon>
        <taxon>Metazoa</taxon>
        <taxon>Ecdysozoa</taxon>
        <taxon>Arthropoda</taxon>
        <taxon>Hexapoda</taxon>
        <taxon>Insecta</taxon>
        <taxon>Pterygota</taxon>
        <taxon>Neoptera</taxon>
        <taxon>Endopterygota</taxon>
        <taxon>Diptera</taxon>
        <taxon>Brachycera</taxon>
        <taxon>Muscomorpha</taxon>
        <taxon>Muscoidea</taxon>
        <taxon>Muscidae</taxon>
        <taxon>Musca</taxon>
    </lineage>
</organism>
<evidence type="ECO:0000256" key="1">
    <source>
        <dbReference type="SAM" id="MobiDB-lite"/>
    </source>
</evidence>
<dbReference type="RefSeq" id="XP_005176398.1">
    <property type="nucleotide sequence ID" value="XM_005176341.2"/>
</dbReference>
<evidence type="ECO:0000313" key="2">
    <source>
        <dbReference type="EnsemblMetazoa" id="MDOA015030-PA"/>
    </source>
</evidence>
<feature type="region of interest" description="Disordered" evidence="1">
    <location>
        <begin position="125"/>
        <end position="151"/>
    </location>
</feature>
<dbReference type="VEuPathDB" id="VectorBase:MDOA015030"/>
<evidence type="ECO:0000313" key="4">
    <source>
        <dbReference type="RefSeq" id="XP_005176398.1"/>
    </source>
</evidence>
<dbReference type="GeneID" id="101895347"/>
<accession>A0A1I8NGY5</accession>
<dbReference type="KEGG" id="mde:101895347"/>
<dbReference type="VEuPathDB" id="VectorBase:MDOMA2_015205"/>
<feature type="compositionally biased region" description="Basic and acidic residues" evidence="1">
    <location>
        <begin position="125"/>
        <end position="142"/>
    </location>
</feature>
<dbReference type="AlphaFoldDB" id="A0A1I8NGY5"/>
<keyword evidence="3" id="KW-1185">Reference proteome</keyword>
<name>A0A1I8NGY5_MUSDO</name>
<protein>
    <submittedName>
        <fullName evidence="4">Uncharacterized protein LOC101895347</fullName>
    </submittedName>
</protein>
<reference evidence="4" key="2">
    <citation type="submission" date="2025-04" db="UniProtKB">
        <authorList>
            <consortium name="RefSeq"/>
        </authorList>
    </citation>
    <scope>IDENTIFICATION</scope>
    <source>
        <strain evidence="4">Aabys</strain>
    </source>
</reference>
<dbReference type="EnsemblMetazoa" id="MDOA015030-RA">
    <property type="protein sequence ID" value="MDOA015030-PA"/>
    <property type="gene ID" value="MDOA015030"/>
</dbReference>
<dbReference type="Proteomes" id="UP001652621">
    <property type="component" value="Unplaced"/>
</dbReference>